<name>A0ABU2NB95_9PSEU</name>
<evidence type="ECO:0000256" key="1">
    <source>
        <dbReference type="ARBA" id="ARBA00022833"/>
    </source>
</evidence>
<sequence length="262" mass="28364">MTVSQRSVPEGIARVLHDGRPAVFVSPHLDDAVLSCAALMRAMVSRASVTVVTLFSAAGPPPHTRAARTFLRQCGADDAGALFDRRCREDVEVLDGLGVRYVHLGHPDALFRRRSDPSGLLRRAGRVLPELDHRYPTFRFDIDLGRVSRGDRELLDLVTAEVADVARGAAVFAPLGVGRHVDHLLAREVGEHLGAVLYADFPYTARDPEGEAVAAGGLTPWAWTDDLAAKRSAIAGYRTQVDALFPGGEIPLRPETYYAPGP</sequence>
<keyword evidence="3" id="KW-1185">Reference proteome</keyword>
<reference evidence="3" key="1">
    <citation type="submission" date="2023-07" db="EMBL/GenBank/DDBJ databases">
        <title>30 novel species of actinomycetes from the DSMZ collection.</title>
        <authorList>
            <person name="Nouioui I."/>
        </authorList>
    </citation>
    <scope>NUCLEOTIDE SEQUENCE [LARGE SCALE GENOMIC DNA]</scope>
    <source>
        <strain evidence="3">DSM 45834</strain>
    </source>
</reference>
<dbReference type="RefSeq" id="WP_311557429.1">
    <property type="nucleotide sequence ID" value="NZ_JAVREJ010000011.1"/>
</dbReference>
<proteinExistence type="predicted"/>
<dbReference type="Proteomes" id="UP001183202">
    <property type="component" value="Unassembled WGS sequence"/>
</dbReference>
<dbReference type="EMBL" id="JAVREJ010000011">
    <property type="protein sequence ID" value="MDT0351227.1"/>
    <property type="molecule type" value="Genomic_DNA"/>
</dbReference>
<organism evidence="2 3">
    <name type="scientific">Pseudonocardia charpentierae</name>
    <dbReference type="NCBI Taxonomy" id="3075545"/>
    <lineage>
        <taxon>Bacteria</taxon>
        <taxon>Bacillati</taxon>
        <taxon>Actinomycetota</taxon>
        <taxon>Actinomycetes</taxon>
        <taxon>Pseudonocardiales</taxon>
        <taxon>Pseudonocardiaceae</taxon>
        <taxon>Pseudonocardia</taxon>
    </lineage>
</organism>
<keyword evidence="1" id="KW-0862">Zinc</keyword>
<accession>A0ABU2NB95</accession>
<dbReference type="Gene3D" id="3.40.50.10320">
    <property type="entry name" value="LmbE-like"/>
    <property type="match status" value="1"/>
</dbReference>
<dbReference type="InterPro" id="IPR024078">
    <property type="entry name" value="LmbE-like_dom_sf"/>
</dbReference>
<dbReference type="InterPro" id="IPR003737">
    <property type="entry name" value="GlcNAc_PI_deacetylase-related"/>
</dbReference>
<dbReference type="SUPFAM" id="SSF102588">
    <property type="entry name" value="LmbE-like"/>
    <property type="match status" value="1"/>
</dbReference>
<protein>
    <submittedName>
        <fullName evidence="2">PIG-L family deacetylase</fullName>
    </submittedName>
</protein>
<evidence type="ECO:0000313" key="2">
    <source>
        <dbReference type="EMBL" id="MDT0351227.1"/>
    </source>
</evidence>
<gene>
    <name evidence="2" type="ORF">RM445_16985</name>
</gene>
<evidence type="ECO:0000313" key="3">
    <source>
        <dbReference type="Proteomes" id="UP001183202"/>
    </source>
</evidence>
<dbReference type="Pfam" id="PF02585">
    <property type="entry name" value="PIG-L"/>
    <property type="match status" value="1"/>
</dbReference>
<comment type="caution">
    <text evidence="2">The sequence shown here is derived from an EMBL/GenBank/DDBJ whole genome shotgun (WGS) entry which is preliminary data.</text>
</comment>